<evidence type="ECO:0000259" key="2">
    <source>
        <dbReference type="Pfam" id="PF08972"/>
    </source>
</evidence>
<protein>
    <recommendedName>
        <fullName evidence="2">DUF1902 domain-containing protein</fullName>
    </recommendedName>
</protein>
<name>A0A2P9ACX6_9HYPH</name>
<dbReference type="SUPFAM" id="SSF143100">
    <property type="entry name" value="TTHA1013/TTHA0281-like"/>
    <property type="match status" value="1"/>
</dbReference>
<feature type="region of interest" description="Disordered" evidence="1">
    <location>
        <begin position="1"/>
        <end position="20"/>
    </location>
</feature>
<reference evidence="4" key="1">
    <citation type="submission" date="2016-12" db="EMBL/GenBank/DDBJ databases">
        <authorList>
            <person name="Brunel B."/>
        </authorList>
    </citation>
    <scope>NUCLEOTIDE SEQUENCE [LARGE SCALE GENOMIC DNA]</scope>
</reference>
<evidence type="ECO:0000256" key="1">
    <source>
        <dbReference type="SAM" id="MobiDB-lite"/>
    </source>
</evidence>
<organism evidence="3 4">
    <name type="scientific">Mesorhizobium delmotii</name>
    <dbReference type="NCBI Taxonomy" id="1631247"/>
    <lineage>
        <taxon>Bacteria</taxon>
        <taxon>Pseudomonadati</taxon>
        <taxon>Pseudomonadota</taxon>
        <taxon>Alphaproteobacteria</taxon>
        <taxon>Hyphomicrobiales</taxon>
        <taxon>Phyllobacteriaceae</taxon>
        <taxon>Mesorhizobium</taxon>
    </lineage>
</organism>
<dbReference type="InterPro" id="IPR035069">
    <property type="entry name" value="TTHA1013/TTHA0281-like"/>
</dbReference>
<dbReference type="Gene3D" id="3.30.2390.10">
    <property type="entry name" value="TTHA1013-like"/>
    <property type="match status" value="1"/>
</dbReference>
<accession>A0A2P9ACX6</accession>
<dbReference type="AlphaFoldDB" id="A0A2P9ACX6"/>
<keyword evidence="4" id="KW-1185">Reference proteome</keyword>
<dbReference type="EMBL" id="FUIG01000013">
    <property type="protein sequence ID" value="SJM28987.1"/>
    <property type="molecule type" value="Genomic_DNA"/>
</dbReference>
<dbReference type="Pfam" id="PF08972">
    <property type="entry name" value="DUF1902"/>
    <property type="match status" value="1"/>
</dbReference>
<feature type="domain" description="DUF1902" evidence="2">
    <location>
        <begin position="18"/>
        <end position="39"/>
    </location>
</feature>
<gene>
    <name evidence="3" type="ORF">BQ8482_110917</name>
</gene>
<dbReference type="Proteomes" id="UP000245698">
    <property type="component" value="Unassembled WGS sequence"/>
</dbReference>
<proteinExistence type="predicted"/>
<evidence type="ECO:0000313" key="4">
    <source>
        <dbReference type="Proteomes" id="UP000245698"/>
    </source>
</evidence>
<evidence type="ECO:0000313" key="3">
    <source>
        <dbReference type="EMBL" id="SJM28987.1"/>
    </source>
</evidence>
<feature type="compositionally biased region" description="Basic and acidic residues" evidence="1">
    <location>
        <begin position="1"/>
        <end position="11"/>
    </location>
</feature>
<sequence length="42" mass="4654">MERFPYAREQEVSSYGSMDEEANVWVATSDDIPGLATEVTAT</sequence>
<dbReference type="InterPro" id="IPR015066">
    <property type="entry name" value="DUF1902"/>
</dbReference>